<comment type="similarity">
    <text evidence="1">Belongs to the low molecular weight phosphotyrosine protein phosphatase family.</text>
</comment>
<dbReference type="InterPro" id="IPR050438">
    <property type="entry name" value="LMW_PTPase"/>
</dbReference>
<organism evidence="8 9">
    <name type="scientific">Dermatophilus congolensis</name>
    <dbReference type="NCBI Taxonomy" id="1863"/>
    <lineage>
        <taxon>Bacteria</taxon>
        <taxon>Bacillati</taxon>
        <taxon>Actinomycetota</taxon>
        <taxon>Actinomycetes</taxon>
        <taxon>Micrococcales</taxon>
        <taxon>Dermatophilaceae</taxon>
        <taxon>Dermatophilus</taxon>
    </lineage>
</organism>
<gene>
    <name evidence="8" type="primary">ptpA</name>
    <name evidence="8" type="ORF">NCTC7915_01591</name>
</gene>
<keyword evidence="4" id="KW-0904">Protein phosphatase</keyword>
<feature type="active site" description="Proton donor" evidence="5">
    <location>
        <position position="328"/>
    </location>
</feature>
<feature type="active site" description="Nucleophile" evidence="5">
    <location>
        <position position="204"/>
    </location>
</feature>
<feature type="domain" description="Phosphotyrosine protein phosphatase I" evidence="7">
    <location>
        <begin position="198"/>
        <end position="354"/>
    </location>
</feature>
<proteinExistence type="inferred from homology"/>
<keyword evidence="6" id="KW-0812">Transmembrane</keyword>
<evidence type="ECO:0000256" key="1">
    <source>
        <dbReference type="ARBA" id="ARBA00011063"/>
    </source>
</evidence>
<dbReference type="AlphaFoldDB" id="A0AA46BP61"/>
<keyword evidence="6" id="KW-1133">Transmembrane helix</keyword>
<feature type="active site" evidence="5">
    <location>
        <position position="210"/>
    </location>
</feature>
<evidence type="ECO:0000259" key="7">
    <source>
        <dbReference type="SMART" id="SM00226"/>
    </source>
</evidence>
<dbReference type="Gene3D" id="3.40.50.2300">
    <property type="match status" value="1"/>
</dbReference>
<evidence type="ECO:0000256" key="3">
    <source>
        <dbReference type="ARBA" id="ARBA00022801"/>
    </source>
</evidence>
<dbReference type="PRINTS" id="PR00719">
    <property type="entry name" value="LMWPTPASE"/>
</dbReference>
<evidence type="ECO:0000256" key="5">
    <source>
        <dbReference type="PIRSR" id="PIRSR617867-1"/>
    </source>
</evidence>
<dbReference type="Pfam" id="PF01451">
    <property type="entry name" value="LMWPc"/>
    <property type="match status" value="1"/>
</dbReference>
<evidence type="ECO:0000256" key="2">
    <source>
        <dbReference type="ARBA" id="ARBA00013064"/>
    </source>
</evidence>
<reference evidence="8 9" key="1">
    <citation type="submission" date="2018-06" db="EMBL/GenBank/DDBJ databases">
        <authorList>
            <consortium name="Pathogen Informatics"/>
            <person name="Doyle S."/>
        </authorList>
    </citation>
    <scope>NUCLEOTIDE SEQUENCE [LARGE SCALE GENOMIC DNA]</scope>
    <source>
        <strain evidence="8 9">NCTC7915</strain>
    </source>
</reference>
<keyword evidence="3 8" id="KW-0378">Hydrolase</keyword>
<protein>
    <recommendedName>
        <fullName evidence="2">protein-tyrosine-phosphatase</fullName>
        <ecNumber evidence="2">3.1.3.48</ecNumber>
    </recommendedName>
</protein>
<dbReference type="InterPro" id="IPR023485">
    <property type="entry name" value="Ptyr_pPase"/>
</dbReference>
<dbReference type="InterPro" id="IPR036196">
    <property type="entry name" value="Ptyr_pPase_sf"/>
</dbReference>
<accession>A0AA46BP61</accession>
<keyword evidence="6" id="KW-0472">Membrane</keyword>
<dbReference type="CDD" id="cd16343">
    <property type="entry name" value="LMWPTP"/>
    <property type="match status" value="1"/>
</dbReference>
<name>A0AA46BP61_9MICO</name>
<comment type="caution">
    <text evidence="8">The sequence shown here is derived from an EMBL/GenBank/DDBJ whole genome shotgun (WGS) entry which is preliminary data.</text>
</comment>
<dbReference type="EC" id="3.1.3.48" evidence="2"/>
<dbReference type="SMART" id="SM00226">
    <property type="entry name" value="LMWPc"/>
    <property type="match status" value="1"/>
</dbReference>
<dbReference type="SUPFAM" id="SSF52788">
    <property type="entry name" value="Phosphotyrosine protein phosphatases I"/>
    <property type="match status" value="1"/>
</dbReference>
<dbReference type="PANTHER" id="PTHR11717">
    <property type="entry name" value="LOW MOLECULAR WEIGHT PROTEIN TYROSINE PHOSPHATASE"/>
    <property type="match status" value="1"/>
</dbReference>
<dbReference type="EMBL" id="UFYA01000001">
    <property type="protein sequence ID" value="STD11452.1"/>
    <property type="molecule type" value="Genomic_DNA"/>
</dbReference>
<evidence type="ECO:0000313" key="9">
    <source>
        <dbReference type="Proteomes" id="UP000254118"/>
    </source>
</evidence>
<dbReference type="PANTHER" id="PTHR11717:SF7">
    <property type="entry name" value="LOW MOLECULAR WEIGHT PHOSPHOTYROSINE PROTEIN PHOSPHATASE"/>
    <property type="match status" value="1"/>
</dbReference>
<evidence type="ECO:0000313" key="8">
    <source>
        <dbReference type="EMBL" id="STD11452.1"/>
    </source>
</evidence>
<evidence type="ECO:0000256" key="6">
    <source>
        <dbReference type="SAM" id="Phobius"/>
    </source>
</evidence>
<dbReference type="GO" id="GO:0004725">
    <property type="term" value="F:protein tyrosine phosphatase activity"/>
    <property type="evidence" value="ECO:0007669"/>
    <property type="project" value="UniProtKB-EC"/>
</dbReference>
<feature type="transmembrane region" description="Helical" evidence="6">
    <location>
        <begin position="155"/>
        <end position="177"/>
    </location>
</feature>
<evidence type="ECO:0000256" key="4">
    <source>
        <dbReference type="ARBA" id="ARBA00022912"/>
    </source>
</evidence>
<sequence>MAWRAGEAGVVVGVVSVWLARGGELVPMSWGVAGGVGVAWASRSWKRGHHELSTEFLSALYCSYISSTSQELAPNEVDGESLGGCWDTRKRLFRCGDCVVYRTDASRRRWWGGHGVMSAFSVIVGDEWNESVSAILYEPHYMSHVTSRRSLLKRLAYVCLGLVGWCWCCSGGVVLGWCGRGLGWPSGVGILAGMTEVCRVMTVCWGNICRSPMAEFMVRAAVDSQGLGDVVEVSSCGVSAEEVGNGMDRRAVAALRRHGVADSGFAGHRARQFEVGWFGEVDLLLPADYRHERMLRSLAGGDDEAGKVRMIREFDPAAVASGDVGMADPWYGGDEDFDVTFAQIAGALPGIVGFVRDWVESR</sequence>
<dbReference type="Proteomes" id="UP000254118">
    <property type="component" value="Unassembled WGS sequence"/>
</dbReference>
<dbReference type="InterPro" id="IPR017867">
    <property type="entry name" value="Tyr_phospatase_low_mol_wt"/>
</dbReference>